<evidence type="ECO:0000256" key="5">
    <source>
        <dbReference type="ARBA" id="ARBA00049654"/>
    </source>
</evidence>
<feature type="compositionally biased region" description="Polar residues" evidence="7">
    <location>
        <begin position="272"/>
        <end position="290"/>
    </location>
</feature>
<evidence type="ECO:0000256" key="2">
    <source>
        <dbReference type="ARBA" id="ARBA00022771"/>
    </source>
</evidence>
<dbReference type="PROSITE" id="PS51083">
    <property type="entry name" value="ZF_HIT"/>
    <property type="match status" value="1"/>
</dbReference>
<evidence type="ECO:0000256" key="7">
    <source>
        <dbReference type="SAM" id="MobiDB-lite"/>
    </source>
</evidence>
<dbReference type="PANTHER" id="PTHR13483:SF11">
    <property type="entry name" value="ZINC FINGER HIT DOMAIN-CONTAINING PROTEIN 3"/>
    <property type="match status" value="1"/>
</dbReference>
<evidence type="ECO:0000259" key="8">
    <source>
        <dbReference type="PROSITE" id="PS51083"/>
    </source>
</evidence>
<keyword evidence="3" id="KW-0862">Zinc</keyword>
<dbReference type="InterPro" id="IPR057721">
    <property type="entry name" value="BCD1_alpha/beta"/>
</dbReference>
<feature type="compositionally biased region" description="Acidic residues" evidence="7">
    <location>
        <begin position="522"/>
        <end position="536"/>
    </location>
</feature>
<dbReference type="Proteomes" id="UP001583172">
    <property type="component" value="Unassembled WGS sequence"/>
</dbReference>
<dbReference type="Pfam" id="PF25790">
    <property type="entry name" value="BCD1"/>
    <property type="match status" value="1"/>
</dbReference>
<feature type="region of interest" description="Disordered" evidence="7">
    <location>
        <begin position="387"/>
        <end position="555"/>
    </location>
</feature>
<feature type="compositionally biased region" description="Acidic residues" evidence="7">
    <location>
        <begin position="248"/>
        <end position="257"/>
    </location>
</feature>
<evidence type="ECO:0000256" key="3">
    <source>
        <dbReference type="ARBA" id="ARBA00022833"/>
    </source>
</evidence>
<sequence length="555" mass="61327">MSGTVLSTLCGICHSQPPKYKCPRCGARTCSVQCVQKHKARADCNGQRNPAAYVPLNRLKTDAGIDHDYNFLASIERARQLAEREIVESRQLLAEKELHPSNEDKAFRKHWQGDELRHVPVQPHQSQYKKYPGQDGPAVMDGFDKQARRRLRYLDVEVVNMPRGMARQKENQTSFNRRTQSINWQVEWLVFSASELDMPALRVGDKDPLRILHKSLEGTPLHHALATALTWHCGQLDRQSREGQDPAATDDEADLSADEPPRKKRKTHRGPKSNTTNVKQPSPFLQQPFDSTWPAAPATTQSPFTSAWSITTTCPHVEFTPEEQLVAWRFFLVKHAVPSNVPTKSTATKQPSNDKTILPLLSTETLTDALSGRTVLEFPTLIAVPPGANMPEGYVVGDWPRRPPRERKVAQNGTAPGKRQDDGDGRKRGFTGGRGGKANASNSGRGQKRVRLDHGARFGPGSRGFKGREPSPDLEDAEEGEIDSNGEDVLIGREGAGVDAEGSPSSSSDDEEEAPEERRTVDEEDSGEEEGEAPEEESTRKPGGGLVDYGSSDED</sequence>
<dbReference type="EMBL" id="JAZGSY010000094">
    <property type="protein sequence ID" value="KAL1840925.1"/>
    <property type="molecule type" value="Genomic_DNA"/>
</dbReference>
<feature type="compositionally biased region" description="Acidic residues" evidence="7">
    <location>
        <begin position="472"/>
        <end position="486"/>
    </location>
</feature>
<comment type="caution">
    <text evidence="9">The sequence shown here is derived from an EMBL/GenBank/DDBJ whole genome shotgun (WGS) entry which is preliminary data.</text>
</comment>
<feature type="region of interest" description="Disordered" evidence="7">
    <location>
        <begin position="237"/>
        <end position="298"/>
    </location>
</feature>
<dbReference type="InterPro" id="IPR051639">
    <property type="entry name" value="BCD1"/>
</dbReference>
<evidence type="ECO:0000256" key="4">
    <source>
        <dbReference type="ARBA" id="ARBA00049598"/>
    </source>
</evidence>
<dbReference type="InterPro" id="IPR007529">
    <property type="entry name" value="Znf_HIT"/>
</dbReference>
<feature type="compositionally biased region" description="Basic residues" evidence="7">
    <location>
        <begin position="262"/>
        <end position="271"/>
    </location>
</feature>
<accession>A0ABR3VH57</accession>
<reference evidence="9 10" key="1">
    <citation type="journal article" date="2024" name="Commun. Biol.">
        <title>Comparative genomic analysis of thermophilic fungi reveals convergent evolutionary adaptations and gene losses.</title>
        <authorList>
            <person name="Steindorff A.S."/>
            <person name="Aguilar-Pontes M.V."/>
            <person name="Robinson A.J."/>
            <person name="Andreopoulos B."/>
            <person name="LaButti K."/>
            <person name="Kuo A."/>
            <person name="Mondo S."/>
            <person name="Riley R."/>
            <person name="Otillar R."/>
            <person name="Haridas S."/>
            <person name="Lipzen A."/>
            <person name="Grimwood J."/>
            <person name="Schmutz J."/>
            <person name="Clum A."/>
            <person name="Reid I.D."/>
            <person name="Moisan M.C."/>
            <person name="Butler G."/>
            <person name="Nguyen T.T.M."/>
            <person name="Dewar K."/>
            <person name="Conant G."/>
            <person name="Drula E."/>
            <person name="Henrissat B."/>
            <person name="Hansel C."/>
            <person name="Singer S."/>
            <person name="Hutchinson M.I."/>
            <person name="de Vries R.P."/>
            <person name="Natvig D.O."/>
            <person name="Powell A.J."/>
            <person name="Tsang A."/>
            <person name="Grigoriev I.V."/>
        </authorList>
    </citation>
    <scope>NUCLEOTIDE SEQUENCE [LARGE SCALE GENOMIC DNA]</scope>
    <source>
        <strain evidence="9 10">CBS 620.91</strain>
    </source>
</reference>
<evidence type="ECO:0000313" key="10">
    <source>
        <dbReference type="Proteomes" id="UP001583172"/>
    </source>
</evidence>
<comment type="function">
    <text evidence="4">Required for box C/D snoRNAs accumulation involved in snoRNA processing, snoRNA transport to the nucleolus and ribosome biogenesis.</text>
</comment>
<comment type="similarity">
    <text evidence="5">Belongs to the BCD1 family.</text>
</comment>
<proteinExistence type="inferred from homology"/>
<dbReference type="CDD" id="cd23023">
    <property type="entry name" value="zf-HIT_BCD1"/>
    <property type="match status" value="1"/>
</dbReference>
<dbReference type="PANTHER" id="PTHR13483">
    <property type="entry name" value="BOX C_D SNORNA PROTEIN 1-RELATED"/>
    <property type="match status" value="1"/>
</dbReference>
<protein>
    <recommendedName>
        <fullName evidence="8">HIT-type domain-containing protein</fullName>
    </recommendedName>
</protein>
<keyword evidence="1" id="KW-0479">Metal-binding</keyword>
<evidence type="ECO:0000256" key="1">
    <source>
        <dbReference type="ARBA" id="ARBA00022723"/>
    </source>
</evidence>
<dbReference type="SUPFAM" id="SSF144232">
    <property type="entry name" value="HIT/MYND zinc finger-like"/>
    <property type="match status" value="1"/>
</dbReference>
<dbReference type="Pfam" id="PF04438">
    <property type="entry name" value="zf-HIT"/>
    <property type="match status" value="1"/>
</dbReference>
<organism evidence="9 10">
    <name type="scientific">Humicola insolens</name>
    <name type="common">Soft-rot fungus</name>
    <dbReference type="NCBI Taxonomy" id="85995"/>
    <lineage>
        <taxon>Eukaryota</taxon>
        <taxon>Fungi</taxon>
        <taxon>Dikarya</taxon>
        <taxon>Ascomycota</taxon>
        <taxon>Pezizomycotina</taxon>
        <taxon>Sordariomycetes</taxon>
        <taxon>Sordariomycetidae</taxon>
        <taxon>Sordariales</taxon>
        <taxon>Chaetomiaceae</taxon>
        <taxon>Mycothermus</taxon>
    </lineage>
</organism>
<keyword evidence="10" id="KW-1185">Reference proteome</keyword>
<evidence type="ECO:0000256" key="6">
    <source>
        <dbReference type="PROSITE-ProRule" id="PRU00453"/>
    </source>
</evidence>
<keyword evidence="2 6" id="KW-0863">Zinc-finger</keyword>
<name>A0ABR3VH57_HUMIN</name>
<feature type="compositionally biased region" description="Basic and acidic residues" evidence="7">
    <location>
        <begin position="418"/>
        <end position="427"/>
    </location>
</feature>
<gene>
    <name evidence="9" type="ORF">VTJ49DRAFT_7623</name>
</gene>
<feature type="domain" description="HIT-type" evidence="8">
    <location>
        <begin position="10"/>
        <end position="44"/>
    </location>
</feature>
<feature type="compositionally biased region" description="Low complexity" evidence="7">
    <location>
        <begin position="497"/>
        <end position="507"/>
    </location>
</feature>
<evidence type="ECO:0000313" key="9">
    <source>
        <dbReference type="EMBL" id="KAL1840925.1"/>
    </source>
</evidence>
<dbReference type="Gene3D" id="3.30.60.190">
    <property type="match status" value="1"/>
</dbReference>
<feature type="compositionally biased region" description="Basic and acidic residues" evidence="7">
    <location>
        <begin position="399"/>
        <end position="409"/>
    </location>
</feature>